<proteinExistence type="predicted"/>
<evidence type="ECO:0000313" key="1">
    <source>
        <dbReference type="EMBL" id="CCX15417.1"/>
    </source>
</evidence>
<evidence type="ECO:0000313" key="2">
    <source>
        <dbReference type="Proteomes" id="UP000018144"/>
    </source>
</evidence>
<dbReference type="Proteomes" id="UP000018144">
    <property type="component" value="Unassembled WGS sequence"/>
</dbReference>
<dbReference type="AlphaFoldDB" id="U4LGP6"/>
<keyword evidence="2" id="KW-1185">Reference proteome</keyword>
<gene>
    <name evidence="1" type="ORF">PCON_01692</name>
</gene>
<organism evidence="1 2">
    <name type="scientific">Pyronema omphalodes (strain CBS 100304)</name>
    <name type="common">Pyronema confluens</name>
    <dbReference type="NCBI Taxonomy" id="1076935"/>
    <lineage>
        <taxon>Eukaryota</taxon>
        <taxon>Fungi</taxon>
        <taxon>Dikarya</taxon>
        <taxon>Ascomycota</taxon>
        <taxon>Pezizomycotina</taxon>
        <taxon>Pezizomycetes</taxon>
        <taxon>Pezizales</taxon>
        <taxon>Pyronemataceae</taxon>
        <taxon>Pyronema</taxon>
    </lineage>
</organism>
<accession>U4LGP6</accession>
<name>U4LGP6_PYROM</name>
<dbReference type="EMBL" id="HF936168">
    <property type="protein sequence ID" value="CCX15417.1"/>
    <property type="molecule type" value="Genomic_DNA"/>
</dbReference>
<protein>
    <submittedName>
        <fullName evidence="1">Uncharacterized protein</fullName>
    </submittedName>
</protein>
<reference evidence="1 2" key="1">
    <citation type="journal article" date="2013" name="PLoS Genet.">
        <title>The genome and development-dependent transcriptomes of Pyronema confluens: a window into fungal evolution.</title>
        <authorList>
            <person name="Traeger S."/>
            <person name="Altegoer F."/>
            <person name="Freitag M."/>
            <person name="Gabaldon T."/>
            <person name="Kempken F."/>
            <person name="Kumar A."/>
            <person name="Marcet-Houben M."/>
            <person name="Poggeler S."/>
            <person name="Stajich J.E."/>
            <person name="Nowrousian M."/>
        </authorList>
    </citation>
    <scope>NUCLEOTIDE SEQUENCE [LARGE SCALE GENOMIC DNA]</scope>
    <source>
        <strain evidence="2">CBS 100304</strain>
        <tissue evidence="1">Vegetative mycelium</tissue>
    </source>
</reference>
<sequence>MYYFGKGSIIGGLKVVTGSDRKHMANRRELKCGKSCKMTLIKQSDKECPGFAIRGYRRTAPQPCLAWNWAERNTIIKRTNPDEFDGELFIDIAAERRRHMLSNHGRNHAGSPTAWLRLTAAGQRPGDPAATRHVSWAMGPARRDADTHEPLMDVDDVATSLDVFGSSQENSMP</sequence>